<keyword evidence="1" id="KW-0175">Coiled coil</keyword>
<organism evidence="2 3">
    <name type="scientific">Vibrio rotiferianus</name>
    <dbReference type="NCBI Taxonomy" id="190895"/>
    <lineage>
        <taxon>Bacteria</taxon>
        <taxon>Pseudomonadati</taxon>
        <taxon>Pseudomonadota</taxon>
        <taxon>Gammaproteobacteria</taxon>
        <taxon>Vibrionales</taxon>
        <taxon>Vibrionaceae</taxon>
        <taxon>Vibrio</taxon>
    </lineage>
</organism>
<dbReference type="EMBL" id="AP019800">
    <property type="protein sequence ID" value="BBL92347.1"/>
    <property type="molecule type" value="Genomic_DNA"/>
</dbReference>
<dbReference type="Proteomes" id="UP000315115">
    <property type="component" value="Plasmid pAM7"/>
</dbReference>
<keyword evidence="2" id="KW-0614">Plasmid</keyword>
<reference evidence="3" key="1">
    <citation type="submission" date="2019-07" db="EMBL/GenBank/DDBJ databases">
        <title>Complete Genome Sequences of Vibrion rotiferianus strain AM7.</title>
        <authorList>
            <person name="Miyazaki K."/>
            <person name="Wiseschart A."/>
            <person name="Pootanakit K."/>
            <person name="Ishimori K."/>
            <person name="Kitahara K."/>
        </authorList>
    </citation>
    <scope>NUCLEOTIDE SEQUENCE [LARGE SCALE GENOMIC DNA]</scope>
    <source>
        <strain evidence="3">AM7</strain>
        <plasmid evidence="3">pam7 dna</plasmid>
    </source>
</reference>
<accession>A0A510IFL8</accession>
<gene>
    <name evidence="2" type="ORF">VroAM7_50000</name>
</gene>
<evidence type="ECO:0000313" key="3">
    <source>
        <dbReference type="Proteomes" id="UP000315115"/>
    </source>
</evidence>
<proteinExistence type="predicted"/>
<geneLocation type="plasmid" evidence="3">
    <name>pam7 dna</name>
</geneLocation>
<dbReference type="AlphaFoldDB" id="A0A510IFL8"/>
<protein>
    <submittedName>
        <fullName evidence="2">Uncharacterized protein</fullName>
    </submittedName>
</protein>
<evidence type="ECO:0000313" key="2">
    <source>
        <dbReference type="EMBL" id="BBL92347.1"/>
    </source>
</evidence>
<dbReference type="RefSeq" id="WP_143694310.1">
    <property type="nucleotide sequence ID" value="NZ_AP019800.1"/>
</dbReference>
<evidence type="ECO:0000256" key="1">
    <source>
        <dbReference type="SAM" id="Coils"/>
    </source>
</evidence>
<sequence length="349" mass="39967">MIDFHKISSHLVATLSLIEEGNLAAAKHSFNSFLSMYKEVEQLALNFVDEEQAHQISKLELNVLKQKSDELDKAIRDLEKSRDSAKRLREELDTFKSRFPSVEAIDESWNKTISAHKKEIQDSTIIINQLSQKNRELVESNRTLKEQSQLSSGVVIGALKGKGKSKLKYELKLYWESLRYDSLTFDGTRLIDNLPFHFKIYGSNGISVDVQITETGTGLLPACEELSKEYPGKPMNDLIHQQFLKLRKYVDPNILLFIQDLKNTPATTLKFVDGDVKKALQRAKKITLFDVLSTTKNTFLKDIKEAKAKVSEDDLTIFYVSTYAYATKMREKHLASDYKQEPTYQIKSK</sequence>
<name>A0A510IFL8_9VIBR</name>
<feature type="coiled-coil region" evidence="1">
    <location>
        <begin position="61"/>
        <end position="98"/>
    </location>
</feature>